<comment type="caution">
    <text evidence="3">The sequence shown here is derived from an EMBL/GenBank/DDBJ whole genome shotgun (WGS) entry which is preliminary data.</text>
</comment>
<dbReference type="Gene3D" id="3.60.110.10">
    <property type="entry name" value="Carbon-nitrogen hydrolase"/>
    <property type="match status" value="1"/>
</dbReference>
<sequence>MDTHSPYLARLDPVRVAVVQGTPAVFDVAGTLDRVRAYAADAAGRGARLCVFPEAFLSGYPRGFNFDSPMATRMRLGRSAPPDLRESGHFVTYWQSAIEVPGPATEALSTIAAETRQHVVIGVTERDGGTLYCTVLFFGPDGRLLGKHRKLMPTGNERMLWGFGDGSTLPVLKTEIGNIGAALCYENYMPLLRTKMYADGVTIYCAPTAASGELWSATMQHIAMEGGCFVLGCNQFTRQRDYPPEYAAGLGNEPDRTVSAGGSCIVDPTGRFLAEPAYEGDTILIADLDPTAIINAKALFDSVGHYSRPDVFQLTVNERRNTLVAAASGQPDGLLP</sequence>
<organism evidence="3 4">
    <name type="scientific">Chelatococcus reniformis</name>
    <dbReference type="NCBI Taxonomy" id="1494448"/>
    <lineage>
        <taxon>Bacteria</taxon>
        <taxon>Pseudomonadati</taxon>
        <taxon>Pseudomonadota</taxon>
        <taxon>Alphaproteobacteria</taxon>
        <taxon>Hyphomicrobiales</taxon>
        <taxon>Chelatococcaceae</taxon>
        <taxon>Chelatococcus</taxon>
    </lineage>
</organism>
<evidence type="ECO:0000313" key="3">
    <source>
        <dbReference type="EMBL" id="GGC92268.1"/>
    </source>
</evidence>
<gene>
    <name evidence="3" type="ORF">GCM10010994_57630</name>
</gene>
<dbReference type="Pfam" id="PF00795">
    <property type="entry name" value="CN_hydrolase"/>
    <property type="match status" value="1"/>
</dbReference>
<dbReference type="RefSeq" id="WP_244642277.1">
    <property type="nucleotide sequence ID" value="NZ_BMGG01000012.1"/>
</dbReference>
<name>A0A916UYW8_9HYPH</name>
<reference evidence="3" key="1">
    <citation type="journal article" date="2014" name="Int. J. Syst. Evol. Microbiol.">
        <title>Complete genome sequence of Corynebacterium casei LMG S-19264T (=DSM 44701T), isolated from a smear-ripened cheese.</title>
        <authorList>
            <consortium name="US DOE Joint Genome Institute (JGI-PGF)"/>
            <person name="Walter F."/>
            <person name="Albersmeier A."/>
            <person name="Kalinowski J."/>
            <person name="Ruckert C."/>
        </authorList>
    </citation>
    <scope>NUCLEOTIDE SEQUENCE</scope>
    <source>
        <strain evidence="3">CGMCC 1.12919</strain>
    </source>
</reference>
<dbReference type="EMBL" id="BMGG01000012">
    <property type="protein sequence ID" value="GGC92268.1"/>
    <property type="molecule type" value="Genomic_DNA"/>
</dbReference>
<dbReference type="PANTHER" id="PTHR46044:SF1">
    <property type="entry name" value="CN HYDROLASE DOMAIN-CONTAINING PROTEIN"/>
    <property type="match status" value="1"/>
</dbReference>
<dbReference type="PANTHER" id="PTHR46044">
    <property type="entry name" value="NITRILASE"/>
    <property type="match status" value="1"/>
</dbReference>
<comment type="similarity">
    <text evidence="1">Belongs to the carbon-nitrogen hydrolase superfamily. Nitrilase family.</text>
</comment>
<dbReference type="Proteomes" id="UP000637002">
    <property type="component" value="Unassembled WGS sequence"/>
</dbReference>
<evidence type="ECO:0000313" key="4">
    <source>
        <dbReference type="Proteomes" id="UP000637002"/>
    </source>
</evidence>
<dbReference type="InterPro" id="IPR044149">
    <property type="entry name" value="Nitrilases_CHs"/>
</dbReference>
<dbReference type="SUPFAM" id="SSF56317">
    <property type="entry name" value="Carbon-nitrogen hydrolase"/>
    <property type="match status" value="1"/>
</dbReference>
<evidence type="ECO:0000259" key="2">
    <source>
        <dbReference type="PROSITE" id="PS50263"/>
    </source>
</evidence>
<protein>
    <submittedName>
        <fullName evidence="3">Nitrilase</fullName>
    </submittedName>
</protein>
<dbReference type="AlphaFoldDB" id="A0A916UYW8"/>
<dbReference type="InterPro" id="IPR003010">
    <property type="entry name" value="C-N_Hydrolase"/>
</dbReference>
<feature type="domain" description="CN hydrolase" evidence="2">
    <location>
        <begin position="14"/>
        <end position="290"/>
    </location>
</feature>
<accession>A0A916UYW8</accession>
<proteinExistence type="inferred from homology"/>
<dbReference type="GO" id="GO:0018822">
    <property type="term" value="F:nitrile hydratase activity"/>
    <property type="evidence" value="ECO:0007669"/>
    <property type="project" value="TreeGrafter"/>
</dbReference>
<keyword evidence="4" id="KW-1185">Reference proteome</keyword>
<dbReference type="PROSITE" id="PS50263">
    <property type="entry name" value="CN_HYDROLASE"/>
    <property type="match status" value="1"/>
</dbReference>
<dbReference type="GO" id="GO:0000257">
    <property type="term" value="F:nitrilase activity"/>
    <property type="evidence" value="ECO:0007669"/>
    <property type="project" value="TreeGrafter"/>
</dbReference>
<evidence type="ECO:0000256" key="1">
    <source>
        <dbReference type="ARBA" id="ARBA00008129"/>
    </source>
</evidence>
<reference evidence="3" key="2">
    <citation type="submission" date="2020-09" db="EMBL/GenBank/DDBJ databases">
        <authorList>
            <person name="Sun Q."/>
            <person name="Zhou Y."/>
        </authorList>
    </citation>
    <scope>NUCLEOTIDE SEQUENCE</scope>
    <source>
        <strain evidence="3">CGMCC 1.12919</strain>
    </source>
</reference>
<dbReference type="CDD" id="cd07564">
    <property type="entry name" value="nitrilases_CHs"/>
    <property type="match status" value="1"/>
</dbReference>
<dbReference type="GO" id="GO:0051410">
    <property type="term" value="P:detoxification of nitrogen compound"/>
    <property type="evidence" value="ECO:0007669"/>
    <property type="project" value="TreeGrafter"/>
</dbReference>
<dbReference type="InterPro" id="IPR036526">
    <property type="entry name" value="C-N_Hydrolase_sf"/>
</dbReference>